<gene>
    <name evidence="2" type="ORF">GGE06_008374</name>
</gene>
<feature type="compositionally biased region" description="Polar residues" evidence="1">
    <location>
        <begin position="87"/>
        <end position="96"/>
    </location>
</feature>
<dbReference type="InterPro" id="IPR029063">
    <property type="entry name" value="SAM-dependent_MTases_sf"/>
</dbReference>
<dbReference type="RefSeq" id="WP_181924821.1">
    <property type="nucleotide sequence ID" value="NZ_JACHJY010000021.1"/>
</dbReference>
<name>A0A7W7UA37_9ACTN</name>
<evidence type="ECO:0008006" key="4">
    <source>
        <dbReference type="Google" id="ProtNLM"/>
    </source>
</evidence>
<reference evidence="2 3" key="1">
    <citation type="submission" date="2020-08" db="EMBL/GenBank/DDBJ databases">
        <title>Genomic Encyclopedia of Type Strains, Phase III (KMG-III): the genomes of soil and plant-associated and newly described type strains.</title>
        <authorList>
            <person name="Whitman W."/>
        </authorList>
    </citation>
    <scope>NUCLEOTIDE SEQUENCE [LARGE SCALE GENOMIC DNA]</scope>
    <source>
        <strain evidence="2 3">SFB5A</strain>
    </source>
</reference>
<dbReference type="SUPFAM" id="SSF53335">
    <property type="entry name" value="S-adenosyl-L-methionine-dependent methyltransferases"/>
    <property type="match status" value="1"/>
</dbReference>
<dbReference type="AlphaFoldDB" id="A0A7W7UA37"/>
<protein>
    <recommendedName>
        <fullName evidence="4">Methyltransferase</fullName>
    </recommendedName>
</protein>
<sequence length="96" mass="10180">MISEGRKAAAAQGTGNITWACGDAAGLTGMRLPPLHLCTMGKSFQWMNQDQILADLDTLIHPGGGIALVSTSPRASTPRPEWARYSAPSSSLRRVT</sequence>
<comment type="caution">
    <text evidence="2">The sequence shown here is derived from an EMBL/GenBank/DDBJ whole genome shotgun (WGS) entry which is preliminary data.</text>
</comment>
<dbReference type="Proteomes" id="UP000582643">
    <property type="component" value="Unassembled WGS sequence"/>
</dbReference>
<accession>A0A7W7UA37</accession>
<evidence type="ECO:0000313" key="2">
    <source>
        <dbReference type="EMBL" id="MBB4987401.1"/>
    </source>
</evidence>
<proteinExistence type="predicted"/>
<keyword evidence="3" id="KW-1185">Reference proteome</keyword>
<dbReference type="Gene3D" id="3.40.50.150">
    <property type="entry name" value="Vaccinia Virus protein VP39"/>
    <property type="match status" value="1"/>
</dbReference>
<evidence type="ECO:0000313" key="3">
    <source>
        <dbReference type="Proteomes" id="UP000582643"/>
    </source>
</evidence>
<dbReference type="EMBL" id="JACHJY010000021">
    <property type="protein sequence ID" value="MBB4987401.1"/>
    <property type="molecule type" value="Genomic_DNA"/>
</dbReference>
<organism evidence="2 3">
    <name type="scientific">Streptomyces nymphaeiformis</name>
    <dbReference type="NCBI Taxonomy" id="2663842"/>
    <lineage>
        <taxon>Bacteria</taxon>
        <taxon>Bacillati</taxon>
        <taxon>Actinomycetota</taxon>
        <taxon>Actinomycetes</taxon>
        <taxon>Kitasatosporales</taxon>
        <taxon>Streptomycetaceae</taxon>
        <taxon>Streptomyces</taxon>
    </lineage>
</organism>
<evidence type="ECO:0000256" key="1">
    <source>
        <dbReference type="SAM" id="MobiDB-lite"/>
    </source>
</evidence>
<feature type="region of interest" description="Disordered" evidence="1">
    <location>
        <begin position="70"/>
        <end position="96"/>
    </location>
</feature>